<dbReference type="EMBL" id="OIVN01001698">
    <property type="protein sequence ID" value="SPC96748.1"/>
    <property type="molecule type" value="Genomic_DNA"/>
</dbReference>
<evidence type="ECO:0000313" key="2">
    <source>
        <dbReference type="EMBL" id="SPC81454.1"/>
    </source>
</evidence>
<feature type="region of interest" description="Disordered" evidence="1">
    <location>
        <begin position="47"/>
        <end position="92"/>
    </location>
</feature>
<accession>A0A2N9GBH4</accession>
<reference evidence="3" key="1">
    <citation type="submission" date="2018-02" db="EMBL/GenBank/DDBJ databases">
        <authorList>
            <person name="Cohen D.B."/>
            <person name="Kent A.D."/>
        </authorList>
    </citation>
    <scope>NUCLEOTIDE SEQUENCE</scope>
</reference>
<feature type="region of interest" description="Disordered" evidence="1">
    <location>
        <begin position="117"/>
        <end position="154"/>
    </location>
</feature>
<evidence type="ECO:0000256" key="1">
    <source>
        <dbReference type="SAM" id="MobiDB-lite"/>
    </source>
</evidence>
<proteinExistence type="predicted"/>
<dbReference type="EMBL" id="OIVN01000515">
    <property type="protein sequence ID" value="SPC81454.1"/>
    <property type="molecule type" value="Genomic_DNA"/>
</dbReference>
<organism evidence="3">
    <name type="scientific">Fagus sylvatica</name>
    <name type="common">Beechnut</name>
    <dbReference type="NCBI Taxonomy" id="28930"/>
    <lineage>
        <taxon>Eukaryota</taxon>
        <taxon>Viridiplantae</taxon>
        <taxon>Streptophyta</taxon>
        <taxon>Embryophyta</taxon>
        <taxon>Tracheophyta</taxon>
        <taxon>Spermatophyta</taxon>
        <taxon>Magnoliopsida</taxon>
        <taxon>eudicotyledons</taxon>
        <taxon>Gunneridae</taxon>
        <taxon>Pentapetalae</taxon>
        <taxon>rosids</taxon>
        <taxon>fabids</taxon>
        <taxon>Fagales</taxon>
        <taxon>Fagaceae</taxon>
        <taxon>Fagus</taxon>
    </lineage>
</organism>
<name>A0A2N9GBH4_FAGSY</name>
<dbReference type="AlphaFoldDB" id="A0A2N9GBH4"/>
<protein>
    <submittedName>
        <fullName evidence="3">Uncharacterized protein</fullName>
    </submittedName>
</protein>
<evidence type="ECO:0000313" key="3">
    <source>
        <dbReference type="EMBL" id="SPC96748.1"/>
    </source>
</evidence>
<gene>
    <name evidence="3" type="ORF">FSB_LOCUS24630</name>
    <name evidence="2" type="ORF">FSB_LOCUS9336</name>
</gene>
<sequence>MSYAGNEIYYCPFCNRNVTTTRCASSHSHCSLCNRCLLCDSHNPIPKPTNEKHTAGTSKSTKKKNPTSNVKDGNQTSGALVKNTGAVLGSKENPIPISLDSILESFGLLCPGDHHDHGASTSGGGSEDDITVTVLWKHDPSLGQHGSHNSKSKK</sequence>